<dbReference type="InterPro" id="IPR050485">
    <property type="entry name" value="Proline_metab_enzyme"/>
</dbReference>
<keyword evidence="9" id="KW-1185">Reference proteome</keyword>
<dbReference type="PROSITE" id="PS00070">
    <property type="entry name" value="ALDEHYDE_DEHYDR_CYS"/>
    <property type="match status" value="1"/>
</dbReference>
<evidence type="ECO:0000259" key="7">
    <source>
        <dbReference type="Pfam" id="PF01619"/>
    </source>
</evidence>
<evidence type="ECO:0000259" key="6">
    <source>
        <dbReference type="Pfam" id="PF00171"/>
    </source>
</evidence>
<keyword evidence="4" id="KW-0520">NAD</keyword>
<dbReference type="InterPro" id="IPR015590">
    <property type="entry name" value="Aldehyde_DH_dom"/>
</dbReference>
<dbReference type="KEGG" id="pmai:CF386_11715"/>
<protein>
    <recommendedName>
        <fullName evidence="2">L-glutamate gamma-semialdehyde dehydrogenase</fullName>
        <ecNumber evidence="2">1.2.1.88</ecNumber>
    </recommendedName>
</protein>
<dbReference type="GO" id="GO:0003842">
    <property type="term" value="F:L-glutamate gamma-semialdehyde dehydrogenase activity"/>
    <property type="evidence" value="ECO:0007669"/>
    <property type="project" value="UniProtKB-EC"/>
</dbReference>
<dbReference type="InterPro" id="IPR016163">
    <property type="entry name" value="Ald_DH_C"/>
</dbReference>
<reference evidence="8 9" key="1">
    <citation type="journal article" date="2016" name="Int. J. Syst. Evol. Microbiol.">
        <title>Paraphotobacterium marinum gen. nov., sp. nov., a member of the family Vibrionaceae, isolated from surface seawater.</title>
        <authorList>
            <person name="Huang Z."/>
            <person name="Dong C."/>
            <person name="Shao Z."/>
        </authorList>
    </citation>
    <scope>NUCLEOTIDE SEQUENCE [LARGE SCALE GENOMIC DNA]</scope>
    <source>
        <strain evidence="8 9">NSCS20N07D</strain>
    </source>
</reference>
<dbReference type="PANTHER" id="PTHR42862">
    <property type="entry name" value="DELTA-1-PYRROLINE-5-CARBOXYLATE DEHYDROGENASE 1, ISOFORM A-RELATED"/>
    <property type="match status" value="1"/>
</dbReference>
<dbReference type="Pfam" id="PF00171">
    <property type="entry name" value="Aldedh"/>
    <property type="match status" value="1"/>
</dbReference>
<dbReference type="InterPro" id="IPR002872">
    <property type="entry name" value="Proline_DH_dom"/>
</dbReference>
<evidence type="ECO:0000256" key="5">
    <source>
        <dbReference type="ARBA" id="ARBA00048142"/>
    </source>
</evidence>
<evidence type="ECO:0000256" key="3">
    <source>
        <dbReference type="ARBA" id="ARBA00023002"/>
    </source>
</evidence>
<dbReference type="InterPro" id="IPR029041">
    <property type="entry name" value="FAD-linked_oxidoreductase-like"/>
</dbReference>
<dbReference type="SUPFAM" id="SSF51730">
    <property type="entry name" value="FAD-linked oxidoreductase"/>
    <property type="match status" value="1"/>
</dbReference>
<dbReference type="GO" id="GO:0004657">
    <property type="term" value="F:proline dehydrogenase activity"/>
    <property type="evidence" value="ECO:0007669"/>
    <property type="project" value="UniProtKB-ARBA"/>
</dbReference>
<evidence type="ECO:0000313" key="9">
    <source>
        <dbReference type="Proteomes" id="UP000242175"/>
    </source>
</evidence>
<dbReference type="AlphaFoldDB" id="A0A220VHH9"/>
<comment type="catalytic activity">
    <reaction evidence="5">
        <text>L-glutamate 5-semialdehyde + NAD(+) + H2O = L-glutamate + NADH + 2 H(+)</text>
        <dbReference type="Rhea" id="RHEA:30235"/>
        <dbReference type="ChEBI" id="CHEBI:15377"/>
        <dbReference type="ChEBI" id="CHEBI:15378"/>
        <dbReference type="ChEBI" id="CHEBI:29985"/>
        <dbReference type="ChEBI" id="CHEBI:57540"/>
        <dbReference type="ChEBI" id="CHEBI:57945"/>
        <dbReference type="ChEBI" id="CHEBI:58066"/>
        <dbReference type="EC" id="1.2.1.88"/>
    </reaction>
</comment>
<name>A0A220VHH9_9GAMM</name>
<dbReference type="NCBIfam" id="NF008869">
    <property type="entry name" value="PRK11904.1"/>
    <property type="match status" value="1"/>
</dbReference>
<organism evidence="8 9">
    <name type="scientific">Paraphotobacterium marinum</name>
    <dbReference type="NCBI Taxonomy" id="1755811"/>
    <lineage>
        <taxon>Bacteria</taxon>
        <taxon>Pseudomonadati</taxon>
        <taxon>Pseudomonadota</taxon>
        <taxon>Gammaproteobacteria</taxon>
        <taxon>Vibrionales</taxon>
        <taxon>Vibrionaceae</taxon>
        <taxon>Paraphotobacterium</taxon>
    </lineage>
</organism>
<dbReference type="FunFam" id="3.40.309.10:FF:000005">
    <property type="entry name" value="1-pyrroline-5-carboxylate dehydrogenase 1"/>
    <property type="match status" value="1"/>
</dbReference>
<dbReference type="Gene3D" id="3.40.605.10">
    <property type="entry name" value="Aldehyde Dehydrogenase, Chain A, domain 1"/>
    <property type="match status" value="1"/>
</dbReference>
<dbReference type="Pfam" id="PF01619">
    <property type="entry name" value="Pro_dh"/>
    <property type="match status" value="1"/>
</dbReference>
<dbReference type="Proteomes" id="UP000242175">
    <property type="component" value="Chromosome small"/>
</dbReference>
<dbReference type="OrthoDB" id="9812625at2"/>
<dbReference type="PANTHER" id="PTHR42862:SF1">
    <property type="entry name" value="DELTA-1-PYRROLINE-5-CARBOXYLATE DEHYDROGENASE 2, ISOFORM A-RELATED"/>
    <property type="match status" value="1"/>
</dbReference>
<dbReference type="SUPFAM" id="SSF53720">
    <property type="entry name" value="ALDH-like"/>
    <property type="match status" value="1"/>
</dbReference>
<evidence type="ECO:0000256" key="4">
    <source>
        <dbReference type="ARBA" id="ARBA00023027"/>
    </source>
</evidence>
<dbReference type="Gene3D" id="3.40.309.10">
    <property type="entry name" value="Aldehyde Dehydrogenase, Chain A, domain 2"/>
    <property type="match status" value="1"/>
</dbReference>
<evidence type="ECO:0000256" key="1">
    <source>
        <dbReference type="ARBA" id="ARBA00004786"/>
    </source>
</evidence>
<gene>
    <name evidence="8" type="ORF">CF386_11715</name>
</gene>
<evidence type="ECO:0000313" key="8">
    <source>
        <dbReference type="EMBL" id="ASK79706.1"/>
    </source>
</evidence>
<dbReference type="GO" id="GO:0009898">
    <property type="term" value="C:cytoplasmic side of plasma membrane"/>
    <property type="evidence" value="ECO:0007669"/>
    <property type="project" value="TreeGrafter"/>
</dbReference>
<proteinExistence type="predicted"/>
<dbReference type="InterPro" id="IPR005933">
    <property type="entry name" value="PutA_C"/>
</dbReference>
<keyword evidence="3" id="KW-0560">Oxidoreductase</keyword>
<accession>A0A220VHH9</accession>
<comment type="pathway">
    <text evidence="1">Amino-acid degradation; L-proline degradation into L-glutamate; L-glutamate from L-proline: step 2/2.</text>
</comment>
<feature type="domain" description="Aldehyde dehydrogenase" evidence="6">
    <location>
        <begin position="133"/>
        <end position="585"/>
    </location>
</feature>
<feature type="domain" description="Proline dehydrogenase" evidence="7">
    <location>
        <begin position="1"/>
        <end position="49"/>
    </location>
</feature>
<dbReference type="GO" id="GO:0010133">
    <property type="term" value="P:L-proline catabolic process to L-glutamate"/>
    <property type="evidence" value="ECO:0007669"/>
    <property type="project" value="TreeGrafter"/>
</dbReference>
<dbReference type="InterPro" id="IPR016160">
    <property type="entry name" value="Ald_DH_CS_CYS"/>
</dbReference>
<dbReference type="Gene3D" id="3.20.20.220">
    <property type="match status" value="1"/>
</dbReference>
<dbReference type="EMBL" id="CP022356">
    <property type="protein sequence ID" value="ASK79706.1"/>
    <property type="molecule type" value="Genomic_DNA"/>
</dbReference>
<dbReference type="EC" id="1.2.1.88" evidence="2"/>
<sequence>MGDVLYNHVRMINKKPVRIYAPIGSYENLLPYLVRRLLENGANSSFIHQLLDDSYAINEVVKDPLKYLIDSGLKSNPKIDLPQNIFRPYRDNSSGVDINNLSSQMKLQQNVIPYLSCYFNASSIVAGKCLDSNNRIEIRSPYDPEKIIGKVAWSNEDDVKMAFKSAVNFKESWIQTPIKTKSKMASDLANLIEENKHELIALNIMEAGKTFSDSIDEIREAIDFCRFYASEVMQMEQDFPTLFNDKITYKYQGKGICVCISPWNFPIAIFIGQIVAALVTGNCVIAKPAPQTSVIAFKLGKLILEAGFPEHAFHLLLGDGVSLGNKIIEQNNIDQIVFTGSTQTALHIRDKIAQVETNMIDIIAETGGLNVMVVDSTALLEQAAIDIIHSAFYSAGQRCSALRVLYIQEDIYQKLIDLIIGATMLLKVGSPEQMNTDIGPVIDKQAQNMLLTHIERMKKLGKIIYEQEQFNNEGQFVYPTIVKLDSINELTHEIFGPVLHVISYKPNSLGHIIEDINNQGYGLTLGIQTRNHILANYLEKNIKVGNTYINRNQVGAVVESQPFGGMGKSGTGPKAGGPLYLKELSKKNINL</sequence>
<evidence type="ECO:0000256" key="2">
    <source>
        <dbReference type="ARBA" id="ARBA00012884"/>
    </source>
</evidence>
<dbReference type="InterPro" id="IPR016161">
    <property type="entry name" value="Ald_DH/histidinol_DH"/>
</dbReference>
<dbReference type="NCBIfam" id="TIGR01238">
    <property type="entry name" value="D1pyr5carbox3"/>
    <property type="match status" value="1"/>
</dbReference>
<dbReference type="InterPro" id="IPR016162">
    <property type="entry name" value="Ald_DH_N"/>
</dbReference>